<dbReference type="AlphaFoldDB" id="A0A2T8I2J7"/>
<dbReference type="PROSITE" id="PS50966">
    <property type="entry name" value="ZF_SWIM"/>
    <property type="match status" value="1"/>
</dbReference>
<name>A0A2T8I2J7_9POAL</name>
<dbReference type="GO" id="GO:0008270">
    <property type="term" value="F:zinc ion binding"/>
    <property type="evidence" value="ECO:0007669"/>
    <property type="project" value="UniProtKB-KW"/>
</dbReference>
<feature type="domain" description="SWIM-type" evidence="6">
    <location>
        <begin position="17"/>
        <end position="55"/>
    </location>
</feature>
<evidence type="ECO:0000313" key="7">
    <source>
        <dbReference type="EMBL" id="PVH31897.1"/>
    </source>
</evidence>
<dbReference type="SMART" id="SM00575">
    <property type="entry name" value="ZnF_PMZ"/>
    <property type="match status" value="1"/>
</dbReference>
<evidence type="ECO:0000259" key="6">
    <source>
        <dbReference type="PROSITE" id="PS50966"/>
    </source>
</evidence>
<sequence length="203" mass="23399">MLQEDVKFVVINDGSMRERVVQWCASDMFGSCSCKLFERIGIPCSHIILTLRGEKLYKLPSFFILKRWETKCKRETVFDKEGNILEEKAMDANEVERRKKIATIRNKVEDLIQRAKSSNEGMDLLLSTVMNIETSFSQIVPSTVQAPQQEYETFIGCKIPEQIEIHPPTDVRSKGRSKRIKRAKELPKPRKGKNSKIVTKEAH</sequence>
<dbReference type="Pfam" id="PF04434">
    <property type="entry name" value="SWIM"/>
    <property type="match status" value="1"/>
</dbReference>
<organism evidence="7">
    <name type="scientific">Panicum hallii</name>
    <dbReference type="NCBI Taxonomy" id="206008"/>
    <lineage>
        <taxon>Eukaryota</taxon>
        <taxon>Viridiplantae</taxon>
        <taxon>Streptophyta</taxon>
        <taxon>Embryophyta</taxon>
        <taxon>Tracheophyta</taxon>
        <taxon>Spermatophyta</taxon>
        <taxon>Magnoliopsida</taxon>
        <taxon>Liliopsida</taxon>
        <taxon>Poales</taxon>
        <taxon>Poaceae</taxon>
        <taxon>PACMAD clade</taxon>
        <taxon>Panicoideae</taxon>
        <taxon>Panicodae</taxon>
        <taxon>Paniceae</taxon>
        <taxon>Panicinae</taxon>
        <taxon>Panicum</taxon>
        <taxon>Panicum sect. Panicum</taxon>
    </lineage>
</organism>
<proteinExistence type="predicted"/>
<evidence type="ECO:0000256" key="1">
    <source>
        <dbReference type="ARBA" id="ARBA00022723"/>
    </source>
</evidence>
<evidence type="ECO:0000256" key="4">
    <source>
        <dbReference type="PROSITE-ProRule" id="PRU00325"/>
    </source>
</evidence>
<dbReference type="PANTHER" id="PTHR47718">
    <property type="entry name" value="OS01G0519700 PROTEIN"/>
    <property type="match status" value="1"/>
</dbReference>
<gene>
    <name evidence="7" type="ORF">PAHAL_9G255300</name>
</gene>
<accession>A0A2T8I2J7</accession>
<keyword evidence="3" id="KW-0862">Zinc</keyword>
<keyword evidence="2 4" id="KW-0863">Zinc-finger</keyword>
<dbReference type="Proteomes" id="UP000243499">
    <property type="component" value="Chromosome 9"/>
</dbReference>
<evidence type="ECO:0000256" key="2">
    <source>
        <dbReference type="ARBA" id="ARBA00022771"/>
    </source>
</evidence>
<dbReference type="Gramene" id="PVH31897">
    <property type="protein sequence ID" value="PVH31897"/>
    <property type="gene ID" value="PAHAL_9G255300"/>
</dbReference>
<evidence type="ECO:0000256" key="5">
    <source>
        <dbReference type="SAM" id="MobiDB-lite"/>
    </source>
</evidence>
<dbReference type="InterPro" id="IPR006564">
    <property type="entry name" value="Znf_PMZ"/>
</dbReference>
<evidence type="ECO:0000256" key="3">
    <source>
        <dbReference type="ARBA" id="ARBA00022833"/>
    </source>
</evidence>
<feature type="region of interest" description="Disordered" evidence="5">
    <location>
        <begin position="166"/>
        <end position="203"/>
    </location>
</feature>
<dbReference type="InterPro" id="IPR007527">
    <property type="entry name" value="Znf_SWIM"/>
</dbReference>
<keyword evidence="1" id="KW-0479">Metal-binding</keyword>
<protein>
    <recommendedName>
        <fullName evidence="6">SWIM-type domain-containing protein</fullName>
    </recommendedName>
</protein>
<dbReference type="PANTHER" id="PTHR47718:SF18">
    <property type="entry name" value="PROTEIN FAR1-RELATED SEQUENCE 5-LIKE"/>
    <property type="match status" value="1"/>
</dbReference>
<reference evidence="7" key="1">
    <citation type="submission" date="2018-04" db="EMBL/GenBank/DDBJ databases">
        <title>WGS assembly of Panicum hallii.</title>
        <authorList>
            <person name="Lovell J."/>
            <person name="Jenkins J."/>
            <person name="Lowry D."/>
            <person name="Mamidi S."/>
            <person name="Sreedasyam A."/>
            <person name="Weng X."/>
            <person name="Barry K."/>
            <person name="Bonette J."/>
            <person name="Campitelli B."/>
            <person name="Daum C."/>
            <person name="Gordon S."/>
            <person name="Gould B."/>
            <person name="Lipzen A."/>
            <person name="Macqueen A."/>
            <person name="Palacio-Mejia J."/>
            <person name="Plott C."/>
            <person name="Shakirov E."/>
            <person name="Shu S."/>
            <person name="Yoshinaga Y."/>
            <person name="Zane M."/>
            <person name="Rokhsar D."/>
            <person name="Grimwood J."/>
            <person name="Schmutz J."/>
            <person name="Juenger T."/>
        </authorList>
    </citation>
    <scope>NUCLEOTIDE SEQUENCE [LARGE SCALE GENOMIC DNA]</scope>
    <source>
        <strain evidence="7">FIL2</strain>
    </source>
</reference>
<dbReference type="EMBL" id="CM008054">
    <property type="protein sequence ID" value="PVH31897.1"/>
    <property type="molecule type" value="Genomic_DNA"/>
</dbReference>